<keyword evidence="2" id="KW-1185">Reference proteome</keyword>
<evidence type="ECO:0000313" key="1">
    <source>
        <dbReference type="EMBL" id="KAH7653729.1"/>
    </source>
</evidence>
<evidence type="ECO:0000313" key="2">
    <source>
        <dbReference type="Proteomes" id="UP000827976"/>
    </source>
</evidence>
<organism evidence="1 2">
    <name type="scientific">Dioscorea alata</name>
    <name type="common">Purple yam</name>
    <dbReference type="NCBI Taxonomy" id="55571"/>
    <lineage>
        <taxon>Eukaryota</taxon>
        <taxon>Viridiplantae</taxon>
        <taxon>Streptophyta</taxon>
        <taxon>Embryophyta</taxon>
        <taxon>Tracheophyta</taxon>
        <taxon>Spermatophyta</taxon>
        <taxon>Magnoliopsida</taxon>
        <taxon>Liliopsida</taxon>
        <taxon>Dioscoreales</taxon>
        <taxon>Dioscoreaceae</taxon>
        <taxon>Dioscorea</taxon>
    </lineage>
</organism>
<gene>
    <name evidence="1" type="ORF">IHE45_19G098700</name>
</gene>
<dbReference type="Proteomes" id="UP000827976">
    <property type="component" value="Chromosome 19"/>
</dbReference>
<name>A0ACB7U0C2_DIOAL</name>
<proteinExistence type="predicted"/>
<reference evidence="2" key="1">
    <citation type="journal article" date="2022" name="Nat. Commun.">
        <title>Chromosome evolution and the genetic basis of agronomically important traits in greater yam.</title>
        <authorList>
            <person name="Bredeson J.V."/>
            <person name="Lyons J.B."/>
            <person name="Oniyinde I.O."/>
            <person name="Okereke N.R."/>
            <person name="Kolade O."/>
            <person name="Nnabue I."/>
            <person name="Nwadili C.O."/>
            <person name="Hribova E."/>
            <person name="Parker M."/>
            <person name="Nwogha J."/>
            <person name="Shu S."/>
            <person name="Carlson J."/>
            <person name="Kariba R."/>
            <person name="Muthemba S."/>
            <person name="Knop K."/>
            <person name="Barton G.J."/>
            <person name="Sherwood A.V."/>
            <person name="Lopez-Montes A."/>
            <person name="Asiedu R."/>
            <person name="Jamnadass R."/>
            <person name="Muchugi A."/>
            <person name="Goodstein D."/>
            <person name="Egesi C.N."/>
            <person name="Featherston J."/>
            <person name="Asfaw A."/>
            <person name="Simpson G.G."/>
            <person name="Dolezel J."/>
            <person name="Hendre P.S."/>
            <person name="Van Deynze A."/>
            <person name="Kumar P.L."/>
            <person name="Obidiegwu J.E."/>
            <person name="Bhattacharjee R."/>
            <person name="Rokhsar D.S."/>
        </authorList>
    </citation>
    <scope>NUCLEOTIDE SEQUENCE [LARGE SCALE GENOMIC DNA]</scope>
    <source>
        <strain evidence="2">cv. TDa95/00328</strain>
    </source>
</reference>
<comment type="caution">
    <text evidence="1">The sequence shown here is derived from an EMBL/GenBank/DDBJ whole genome shotgun (WGS) entry which is preliminary data.</text>
</comment>
<accession>A0ACB7U0C2</accession>
<dbReference type="EMBL" id="CM037029">
    <property type="protein sequence ID" value="KAH7653729.1"/>
    <property type="molecule type" value="Genomic_DNA"/>
</dbReference>
<protein>
    <submittedName>
        <fullName evidence="1">Tetratricopeptide-like helical domain-containing protein</fullName>
    </submittedName>
</protein>
<sequence>MQLHLHKIELQWLPLCRRISSLHHLDQFISLAIVSALFRSRGHLPFLNSVLHSFALGPCPNLAISFYDSIRIHGVVPDNYTFTSTLKAAARLFIPQRGRETHSLSFKLGLDSDTFVLNSLIHMYSVCGLLEHARNAFDLAPNFARDLVSWNSMISGYSQSNHCDEALQVFCEMVRRSIRFDAMTPVGALSACGRRVDLDTGQKIHALVVVNGFHLDFYLGSSLVSMYAKCGAVALARRLFDGMPQRNVVCWTSMIAGYAHSGLFVESIKLFRHMQMEGVKADSATIASVVSSCAQTGALDQGRYLHAYCDTNGLGMILNVKNALIDMYSKCGDINRALQIFKGLAQKDVFSWTVMISGLAMNGYSEEALDLFSQMEAQAEVKANEVTFLGVLSACSHGGMVEKGYYYFNCMTKVYGLIPKIEHYGCMVDLLGRAKLVVQAEQLIRDMPIEPDAVIWRSLLFACRANGNVKLAEFATGRIMELEPRRCGSHVLLSNVYASTSRWTDVNRVRKVMHDNSIRKQPGCSFIEVNGVVHEFLVSDLSHPQIGVVHWILSGLNRLLLSETCLAEELKLFAII</sequence>